<comment type="caution">
    <text evidence="2">The sequence shown here is derived from an EMBL/GenBank/DDBJ whole genome shotgun (WGS) entry which is preliminary data.</text>
</comment>
<feature type="transmembrane region" description="Helical" evidence="1">
    <location>
        <begin position="69"/>
        <end position="90"/>
    </location>
</feature>
<organism evidence="2">
    <name type="scientific">bioreactor metagenome</name>
    <dbReference type="NCBI Taxonomy" id="1076179"/>
    <lineage>
        <taxon>unclassified sequences</taxon>
        <taxon>metagenomes</taxon>
        <taxon>ecological metagenomes</taxon>
    </lineage>
</organism>
<gene>
    <name evidence="2" type="ORF">SDC9_97187</name>
</gene>
<reference evidence="2" key="1">
    <citation type="submission" date="2019-08" db="EMBL/GenBank/DDBJ databases">
        <authorList>
            <person name="Kucharzyk K."/>
            <person name="Murdoch R.W."/>
            <person name="Higgins S."/>
            <person name="Loffler F."/>
        </authorList>
    </citation>
    <scope>NUCLEOTIDE SEQUENCE</scope>
</reference>
<sequence>MSQRLQFFLDSDGNYSAYQRSAASADQAVSRAIERYAPEGGTYTDFRNSYLSGGVLLLISQSYVPAQEVLDWAVGSTGGALTSIFAWAAAGWTVEQIVSAISLQYAITIPAWYVTTLITLGNIAYWAAFEMNKQMALEVLRDGNGEGLFVKYVMSTTNYNFVKLYTDWTNYPYVPLYPNGGTASWESGVYNACF</sequence>
<evidence type="ECO:0000313" key="2">
    <source>
        <dbReference type="EMBL" id="MPM50448.1"/>
    </source>
</evidence>
<accession>A0A645ACM1</accession>
<proteinExistence type="predicted"/>
<keyword evidence="1" id="KW-0472">Membrane</keyword>
<keyword evidence="1" id="KW-0812">Transmembrane</keyword>
<dbReference type="AlphaFoldDB" id="A0A645ACM1"/>
<protein>
    <submittedName>
        <fullName evidence="2">Uncharacterized protein</fullName>
    </submittedName>
</protein>
<evidence type="ECO:0000256" key="1">
    <source>
        <dbReference type="SAM" id="Phobius"/>
    </source>
</evidence>
<keyword evidence="1" id="KW-1133">Transmembrane helix</keyword>
<dbReference type="EMBL" id="VSSQ01012976">
    <property type="protein sequence ID" value="MPM50448.1"/>
    <property type="molecule type" value="Genomic_DNA"/>
</dbReference>
<feature type="transmembrane region" description="Helical" evidence="1">
    <location>
        <begin position="110"/>
        <end position="128"/>
    </location>
</feature>
<name>A0A645ACM1_9ZZZZ</name>